<keyword evidence="8" id="KW-1185">Reference proteome</keyword>
<keyword evidence="3" id="KW-0808">Transferase</keyword>
<comment type="cofactor">
    <cofactor evidence="1">
        <name>Mg(2+)</name>
        <dbReference type="ChEBI" id="CHEBI:18420"/>
    </cofactor>
</comment>
<evidence type="ECO:0000256" key="2">
    <source>
        <dbReference type="ARBA" id="ARBA00010990"/>
    </source>
</evidence>
<accession>A0A326U9N4</accession>
<dbReference type="GO" id="GO:0019878">
    <property type="term" value="P:lysine biosynthetic process via aminoadipic acid"/>
    <property type="evidence" value="ECO:0007669"/>
    <property type="project" value="TreeGrafter"/>
</dbReference>
<dbReference type="SUPFAM" id="SSF56214">
    <property type="entry name" value="4'-phosphopantetheinyl transferase"/>
    <property type="match status" value="1"/>
</dbReference>
<dbReference type="AlphaFoldDB" id="A0A326U9N4"/>
<evidence type="ECO:0000256" key="5">
    <source>
        <dbReference type="ARBA" id="ARBA00022842"/>
    </source>
</evidence>
<dbReference type="PANTHER" id="PTHR12215">
    <property type="entry name" value="PHOSPHOPANTETHEINE TRANSFERASE"/>
    <property type="match status" value="1"/>
</dbReference>
<dbReference type="InterPro" id="IPR004568">
    <property type="entry name" value="Ppantetheine-prot_Trfase_dom"/>
</dbReference>
<dbReference type="RefSeq" id="WP_111321226.1">
    <property type="nucleotide sequence ID" value="NZ_BIFX01000001.1"/>
</dbReference>
<dbReference type="Proteomes" id="UP000248806">
    <property type="component" value="Unassembled WGS sequence"/>
</dbReference>
<evidence type="ECO:0000313" key="8">
    <source>
        <dbReference type="Proteomes" id="UP000248806"/>
    </source>
</evidence>
<dbReference type="OrthoDB" id="517356at2"/>
<evidence type="ECO:0000259" key="6">
    <source>
        <dbReference type="Pfam" id="PF01648"/>
    </source>
</evidence>
<name>A0A326U9N4_THEHA</name>
<evidence type="ECO:0000256" key="4">
    <source>
        <dbReference type="ARBA" id="ARBA00022723"/>
    </source>
</evidence>
<dbReference type="EMBL" id="QKUF01000005">
    <property type="protein sequence ID" value="PZW31893.1"/>
    <property type="molecule type" value="Genomic_DNA"/>
</dbReference>
<keyword evidence="4" id="KW-0479">Metal-binding</keyword>
<dbReference type="Gene3D" id="3.90.470.20">
    <property type="entry name" value="4'-phosphopantetheinyl transferase domain"/>
    <property type="match status" value="1"/>
</dbReference>
<feature type="domain" description="4'-phosphopantetheinyl transferase" evidence="6">
    <location>
        <begin position="36"/>
        <end position="112"/>
    </location>
</feature>
<dbReference type="GO" id="GO:0000287">
    <property type="term" value="F:magnesium ion binding"/>
    <property type="evidence" value="ECO:0007669"/>
    <property type="project" value="InterPro"/>
</dbReference>
<dbReference type="NCBIfam" id="TIGR00556">
    <property type="entry name" value="pantethn_trn"/>
    <property type="match status" value="1"/>
</dbReference>
<comment type="similarity">
    <text evidence="2">Belongs to the P-Pant transferase superfamily. Gsp/Sfp/HetI/AcpT family.</text>
</comment>
<dbReference type="Pfam" id="PF01648">
    <property type="entry name" value="ACPS"/>
    <property type="match status" value="1"/>
</dbReference>
<protein>
    <submittedName>
        <fullName evidence="7">Holo-[acyl-carrier-protein] synthase</fullName>
    </submittedName>
</protein>
<dbReference type="PANTHER" id="PTHR12215:SF10">
    <property type="entry name" value="L-AMINOADIPATE-SEMIALDEHYDE DEHYDROGENASE-PHOSPHOPANTETHEINYL TRANSFERASE"/>
    <property type="match status" value="1"/>
</dbReference>
<sequence>MRYAEIVLHADNDVLFRGQGTRSVLLHRTSMQRLVSLGLDVCALDRWERMQRRTPEVIARVFTTSEIAWAGQEAQSLARLWTIKEAFTKALGTGFAGLAYRDIEVTFNASGVLVRCPLHAMTEEQALYQGQIFLFGEEGLSGALVCLWREPIDGEGVQTTRIVLELRRAPASLCATRRRKRDAERLLVRQAVCSAVTRLFSREHGGRLAIWKMQNGRPFLYRAQDGSMFPLSLSHCSGWAAVTFGNVPVFSLQERPRRVDMISLYANR</sequence>
<dbReference type="InterPro" id="IPR050559">
    <property type="entry name" value="P-Pant_transferase_sf"/>
</dbReference>
<keyword evidence="5" id="KW-0460">Magnesium</keyword>
<dbReference type="GO" id="GO:0005829">
    <property type="term" value="C:cytosol"/>
    <property type="evidence" value="ECO:0007669"/>
    <property type="project" value="TreeGrafter"/>
</dbReference>
<comment type="caution">
    <text evidence="7">The sequence shown here is derived from an EMBL/GenBank/DDBJ whole genome shotgun (WGS) entry which is preliminary data.</text>
</comment>
<evidence type="ECO:0000256" key="3">
    <source>
        <dbReference type="ARBA" id="ARBA00022679"/>
    </source>
</evidence>
<evidence type="ECO:0000313" key="7">
    <source>
        <dbReference type="EMBL" id="PZW31893.1"/>
    </source>
</evidence>
<evidence type="ECO:0000256" key="1">
    <source>
        <dbReference type="ARBA" id="ARBA00001946"/>
    </source>
</evidence>
<dbReference type="GO" id="GO:0008897">
    <property type="term" value="F:holo-[acyl-carrier-protein] synthase activity"/>
    <property type="evidence" value="ECO:0007669"/>
    <property type="project" value="InterPro"/>
</dbReference>
<organism evidence="7 8">
    <name type="scientific">Thermosporothrix hazakensis</name>
    <dbReference type="NCBI Taxonomy" id="644383"/>
    <lineage>
        <taxon>Bacteria</taxon>
        <taxon>Bacillati</taxon>
        <taxon>Chloroflexota</taxon>
        <taxon>Ktedonobacteria</taxon>
        <taxon>Ktedonobacterales</taxon>
        <taxon>Thermosporotrichaceae</taxon>
        <taxon>Thermosporothrix</taxon>
    </lineage>
</organism>
<dbReference type="GO" id="GO:0006633">
    <property type="term" value="P:fatty acid biosynthetic process"/>
    <property type="evidence" value="ECO:0007669"/>
    <property type="project" value="InterPro"/>
</dbReference>
<gene>
    <name evidence="7" type="ORF">EI42_01918</name>
</gene>
<dbReference type="InterPro" id="IPR037143">
    <property type="entry name" value="4-PPantetheinyl_Trfase_dom_sf"/>
</dbReference>
<proteinExistence type="inferred from homology"/>
<dbReference type="InterPro" id="IPR008278">
    <property type="entry name" value="4-PPantetheinyl_Trfase_dom"/>
</dbReference>
<reference evidence="7 8" key="1">
    <citation type="submission" date="2018-06" db="EMBL/GenBank/DDBJ databases">
        <title>Genomic Encyclopedia of Archaeal and Bacterial Type Strains, Phase II (KMG-II): from individual species to whole genera.</title>
        <authorList>
            <person name="Goeker M."/>
        </authorList>
    </citation>
    <scope>NUCLEOTIDE SEQUENCE [LARGE SCALE GENOMIC DNA]</scope>
    <source>
        <strain evidence="7 8">ATCC BAA-1881</strain>
    </source>
</reference>